<evidence type="ECO:0000256" key="1">
    <source>
        <dbReference type="ARBA" id="ARBA00006432"/>
    </source>
</evidence>
<proteinExistence type="inferred from homology"/>
<dbReference type="InterPro" id="IPR045851">
    <property type="entry name" value="AMP-bd_C_sf"/>
</dbReference>
<dbReference type="GeneID" id="94363336"/>
<feature type="domain" description="AMP-binding enzyme C-terminal" evidence="7">
    <location>
        <begin position="397"/>
        <end position="472"/>
    </location>
</feature>
<dbReference type="PROSITE" id="PS00455">
    <property type="entry name" value="AMP_BINDING"/>
    <property type="match status" value="1"/>
</dbReference>
<dbReference type="GO" id="GO:0006631">
    <property type="term" value="P:fatty acid metabolic process"/>
    <property type="evidence" value="ECO:0007669"/>
    <property type="project" value="TreeGrafter"/>
</dbReference>
<evidence type="ECO:0000256" key="2">
    <source>
        <dbReference type="ARBA" id="ARBA00022598"/>
    </source>
</evidence>
<dbReference type="Proteomes" id="UP000244940">
    <property type="component" value="Unassembled WGS sequence"/>
</dbReference>
<feature type="domain" description="AMP-dependent synthetase/ligase" evidence="6">
    <location>
        <begin position="10"/>
        <end position="346"/>
    </location>
</feature>
<dbReference type="SUPFAM" id="SSF56801">
    <property type="entry name" value="Acetyl-CoA synthetase-like"/>
    <property type="match status" value="1"/>
</dbReference>
<comment type="similarity">
    <text evidence="1">Belongs to the ATP-dependent AMP-binding enzyme family.</text>
</comment>
<dbReference type="InterPro" id="IPR025110">
    <property type="entry name" value="AMP-bd_C"/>
</dbReference>
<evidence type="ECO:0000259" key="7">
    <source>
        <dbReference type="Pfam" id="PF13193"/>
    </source>
</evidence>
<dbReference type="Gene3D" id="3.40.50.12780">
    <property type="entry name" value="N-terminal domain of ligase-like"/>
    <property type="match status" value="1"/>
</dbReference>
<dbReference type="EMBL" id="QEYD01000001">
    <property type="protein sequence ID" value="PWE31513.1"/>
    <property type="molecule type" value="Genomic_DNA"/>
</dbReference>
<dbReference type="FunFam" id="3.30.300.30:FF:000008">
    <property type="entry name" value="2,3-dihydroxybenzoate-AMP ligase"/>
    <property type="match status" value="1"/>
</dbReference>
<sequence length="483" mass="51813">MGRLPDLAARRAQLAPEATAFIDHETGRHWTFAQVDQAAARLGAALLNKVAAGARVGLLSLNRPEVFIALFACQKAGLILAPLNWRQPVAELGPVVASIDCTLILHDDDFAPTAHALGLPCLPLDIPGDGPALAPAEIDETAPWYVLFTSGTTGNPKAVIQTARMVVANAMNIAQCMRLTSEDRTLNYLPLFHTGGINLFTMPLFLWGGCTTVLRKFDAPDLVALIGQGAVTQFFGVPAIYQALMAMDLSGVDLGLLRGWACGGAALPEATIQHFAERGALICNGFGMTETGPTGFLLDRDAVLRKIGSVGKPQFMTEARLDGVPDGEPGTGEIQLRGPTVTPGYLDNPEATRAAFTADGWLRSGDVATRDDEGFYRIVDRIKDMYISGGENVYPAEVEKVLITHPDILDAAVIGVPDTRWGETGVAFLIARNGSLPGPQDLSDWLRQRLAGYKLPRAFHAVDDFPRTAAGKIRKTELRKLLA</sequence>
<evidence type="ECO:0000313" key="9">
    <source>
        <dbReference type="Proteomes" id="UP000244940"/>
    </source>
</evidence>
<keyword evidence="2 8" id="KW-0436">Ligase</keyword>
<comment type="caution">
    <text evidence="8">The sequence shown here is derived from an EMBL/GenBank/DDBJ whole genome shotgun (WGS) entry which is preliminary data.</text>
</comment>
<dbReference type="InterPro" id="IPR042099">
    <property type="entry name" value="ANL_N_sf"/>
</dbReference>
<evidence type="ECO:0000256" key="5">
    <source>
        <dbReference type="ARBA" id="ARBA00067668"/>
    </source>
</evidence>
<dbReference type="EC" id="6.2.1.44" evidence="4"/>
<dbReference type="RefSeq" id="WP_109531314.1">
    <property type="nucleotide sequence ID" value="NZ_QEYD01000001.1"/>
</dbReference>
<dbReference type="PANTHER" id="PTHR43201">
    <property type="entry name" value="ACYL-COA SYNTHETASE"/>
    <property type="match status" value="1"/>
</dbReference>
<dbReference type="Gene3D" id="3.30.300.30">
    <property type="match status" value="1"/>
</dbReference>
<evidence type="ECO:0000313" key="8">
    <source>
        <dbReference type="EMBL" id="PWE31513.1"/>
    </source>
</evidence>
<dbReference type="GO" id="GO:0031956">
    <property type="term" value="F:medium-chain fatty acid-CoA ligase activity"/>
    <property type="evidence" value="ECO:0007669"/>
    <property type="project" value="TreeGrafter"/>
</dbReference>
<dbReference type="InterPro" id="IPR020845">
    <property type="entry name" value="AMP-binding_CS"/>
</dbReference>
<keyword evidence="9" id="KW-1185">Reference proteome</keyword>
<comment type="catalytic activity">
    <reaction evidence="3">
        <text>3-(methylsulfanyl)propanoate + ATP + CoA = 3-(methylsulfanyl)propanoyl-CoA + AMP + diphosphate</text>
        <dbReference type="Rhea" id="RHEA:43052"/>
        <dbReference type="ChEBI" id="CHEBI:30616"/>
        <dbReference type="ChEBI" id="CHEBI:33019"/>
        <dbReference type="ChEBI" id="CHEBI:49016"/>
        <dbReference type="ChEBI" id="CHEBI:57287"/>
        <dbReference type="ChEBI" id="CHEBI:82815"/>
        <dbReference type="ChEBI" id="CHEBI:456215"/>
        <dbReference type="EC" id="6.2.1.44"/>
    </reaction>
    <physiologicalReaction direction="left-to-right" evidence="3">
        <dbReference type="Rhea" id="RHEA:43053"/>
    </physiologicalReaction>
</comment>
<name>A0A2U2CHZ6_9RHOB</name>
<evidence type="ECO:0000256" key="3">
    <source>
        <dbReference type="ARBA" id="ARBA00051915"/>
    </source>
</evidence>
<accession>A0A2U2CHZ6</accession>
<protein>
    <recommendedName>
        <fullName evidence="5">3-methylmercaptopropionyl-CoA ligase</fullName>
        <ecNumber evidence="4">6.2.1.44</ecNumber>
    </recommendedName>
</protein>
<reference evidence="8 9" key="1">
    <citation type="submission" date="2018-05" db="EMBL/GenBank/DDBJ databases">
        <title>Pararhodobacter marina sp. nov., isolated from deep-sea water of the Indian Ocean.</title>
        <authorList>
            <person name="Lai Q.Sr."/>
            <person name="Liu X."/>
            <person name="Shao Z."/>
        </authorList>
    </citation>
    <scope>NUCLEOTIDE SEQUENCE [LARGE SCALE GENOMIC DNA]</scope>
    <source>
        <strain evidence="8 9">CIC4N-9</strain>
    </source>
</reference>
<dbReference type="InterPro" id="IPR000873">
    <property type="entry name" value="AMP-dep_synth/lig_dom"/>
</dbReference>
<dbReference type="Pfam" id="PF13193">
    <property type="entry name" value="AMP-binding_C"/>
    <property type="match status" value="1"/>
</dbReference>
<dbReference type="PANTHER" id="PTHR43201:SF5">
    <property type="entry name" value="MEDIUM-CHAIN ACYL-COA LIGASE ACSF2, MITOCHONDRIAL"/>
    <property type="match status" value="1"/>
</dbReference>
<evidence type="ECO:0000259" key="6">
    <source>
        <dbReference type="Pfam" id="PF00501"/>
    </source>
</evidence>
<evidence type="ECO:0000256" key="4">
    <source>
        <dbReference type="ARBA" id="ARBA00066616"/>
    </source>
</evidence>
<organism evidence="8 9">
    <name type="scientific">Pararhodobacter marinus</name>
    <dbReference type="NCBI Taxonomy" id="2184063"/>
    <lineage>
        <taxon>Bacteria</taxon>
        <taxon>Pseudomonadati</taxon>
        <taxon>Pseudomonadota</taxon>
        <taxon>Alphaproteobacteria</taxon>
        <taxon>Rhodobacterales</taxon>
        <taxon>Paracoccaceae</taxon>
        <taxon>Pararhodobacter</taxon>
    </lineage>
</organism>
<dbReference type="OrthoDB" id="9803968at2"/>
<dbReference type="Pfam" id="PF00501">
    <property type="entry name" value="AMP-binding"/>
    <property type="match status" value="1"/>
</dbReference>
<dbReference type="AlphaFoldDB" id="A0A2U2CHZ6"/>
<gene>
    <name evidence="8" type="ORF">C4N9_00395</name>
</gene>